<evidence type="ECO:0000313" key="4">
    <source>
        <dbReference type="EMBL" id="CCD67016.2"/>
    </source>
</evidence>
<dbReference type="OrthoDB" id="5816150at2759"/>
<dbReference type="InterPro" id="IPR002619">
    <property type="entry name" value="CX"/>
</dbReference>
<dbReference type="AlphaFoldDB" id="E3CTG6"/>
<feature type="transmembrane region" description="Helical" evidence="1">
    <location>
        <begin position="121"/>
        <end position="140"/>
    </location>
</feature>
<evidence type="ECO:0000313" key="5">
    <source>
        <dbReference type="Proteomes" id="UP000001940"/>
    </source>
</evidence>
<keyword evidence="1" id="KW-0812">Transmembrane</keyword>
<feature type="signal peptide" evidence="2">
    <location>
        <begin position="1"/>
        <end position="16"/>
    </location>
</feature>
<dbReference type="PANTHER" id="PTHR47520:SF12">
    <property type="entry name" value="CX DOMAIN-CONTAINING PROTEIN"/>
    <property type="match status" value="1"/>
</dbReference>
<name>E3CTG6_CAEEL</name>
<gene>
    <name evidence="4" type="ORF">CELE_R02F11.10</name>
    <name evidence="4 6" type="ORF">R02F11.10</name>
</gene>
<keyword evidence="5" id="KW-1185">Reference proteome</keyword>
<dbReference type="EMBL" id="BX284605">
    <property type="protein sequence ID" value="CCD67016.2"/>
    <property type="molecule type" value="Genomic_DNA"/>
</dbReference>
<accession>E3CTG6</accession>
<dbReference type="InParanoid" id="E3CTG6"/>
<dbReference type="Bgee" id="WBGene00202497">
    <property type="expression patterns" value="Expressed in multicellular organism and 1 other cell type or tissue"/>
</dbReference>
<feature type="domain" description="CX" evidence="3">
    <location>
        <begin position="56"/>
        <end position="113"/>
    </location>
</feature>
<keyword evidence="2" id="KW-0732">Signal</keyword>
<feature type="chain" id="PRO_5012249020" evidence="2">
    <location>
        <begin position="17"/>
        <end position="179"/>
    </location>
</feature>
<evidence type="ECO:0000256" key="1">
    <source>
        <dbReference type="SAM" id="Phobius"/>
    </source>
</evidence>
<dbReference type="Proteomes" id="UP000001940">
    <property type="component" value="Chromosome V"/>
</dbReference>
<protein>
    <submittedName>
        <fullName evidence="4">CX domain-containing protein</fullName>
    </submittedName>
</protein>
<evidence type="ECO:0000259" key="3">
    <source>
        <dbReference type="Pfam" id="PF01705"/>
    </source>
</evidence>
<dbReference type="AGR" id="WB:WBGene00202497"/>
<keyword evidence="1" id="KW-1133">Transmembrane helix</keyword>
<organism evidence="4 5">
    <name type="scientific">Caenorhabditis elegans</name>
    <dbReference type="NCBI Taxonomy" id="6239"/>
    <lineage>
        <taxon>Eukaryota</taxon>
        <taxon>Metazoa</taxon>
        <taxon>Ecdysozoa</taxon>
        <taxon>Nematoda</taxon>
        <taxon>Chromadorea</taxon>
        <taxon>Rhabditida</taxon>
        <taxon>Rhabditina</taxon>
        <taxon>Rhabditomorpha</taxon>
        <taxon>Rhabditoidea</taxon>
        <taxon>Rhabditidae</taxon>
        <taxon>Peloderinae</taxon>
        <taxon>Caenorhabditis</taxon>
    </lineage>
</organism>
<evidence type="ECO:0000313" key="6">
    <source>
        <dbReference type="WormBase" id="R02F11.10"/>
    </source>
</evidence>
<reference evidence="4 5" key="1">
    <citation type="journal article" date="1998" name="Science">
        <title>Genome sequence of the nematode C. elegans: a platform for investigating biology.</title>
        <authorList>
            <consortium name="The C. elegans sequencing consortium"/>
            <person name="Sulson J.E."/>
            <person name="Waterston R."/>
        </authorList>
    </citation>
    <scope>NUCLEOTIDE SEQUENCE [LARGE SCALE GENOMIC DNA]</scope>
    <source>
        <strain evidence="4 5">Bristol N2</strain>
    </source>
</reference>
<dbReference type="HOGENOM" id="CLU_734122_0_0_1"/>
<dbReference type="FunCoup" id="E3CTG6">
    <property type="interactions" value="1522"/>
</dbReference>
<proteinExistence type="predicted"/>
<sequence length="179" mass="20320">MNVIIFLVFAISMVTGLKPVTPTSVPLHYNLPFEIFKNYRVVQEPSHPIFYHGIAFYWSGAYIPSPERPETCIILASHPEWPFDGNVFQNGTIPTAALFGCHERSMCSGTRCIEPYTHFNVVTYTLLGIVLFLLVCLLGGEPKNKEKSKRRVSRHSTLDNIFLPCDHQIRVAVPPEYTH</sequence>
<dbReference type="Pfam" id="PF01705">
    <property type="entry name" value="CX"/>
    <property type="match status" value="1"/>
</dbReference>
<keyword evidence="1" id="KW-0472">Membrane</keyword>
<dbReference type="WormBase" id="R02F11.10">
    <property type="protein sequence ID" value="CE52338"/>
    <property type="gene ID" value="WBGene00202497"/>
</dbReference>
<evidence type="ECO:0000256" key="2">
    <source>
        <dbReference type="SAM" id="SignalP"/>
    </source>
</evidence>
<dbReference type="PANTHER" id="PTHR47520">
    <property type="entry name" value="CX DOMAIN-CONTAINING PROTEIN-RELATED"/>
    <property type="match status" value="1"/>
</dbReference>